<accession>A0A5J5FCA2</accession>
<dbReference type="AlphaFoldDB" id="A0A5J5FCA2"/>
<keyword evidence="2" id="KW-1185">Reference proteome</keyword>
<gene>
    <name evidence="1" type="ORF">FN846DRAFT_885568</name>
</gene>
<comment type="caution">
    <text evidence="1">The sequence shown here is derived from an EMBL/GenBank/DDBJ whole genome shotgun (WGS) entry which is preliminary data.</text>
</comment>
<dbReference type="OrthoDB" id="5030973at2759"/>
<proteinExistence type="predicted"/>
<dbReference type="EMBL" id="VXIS01000001">
    <property type="protein sequence ID" value="KAA8915034.1"/>
    <property type="molecule type" value="Genomic_DNA"/>
</dbReference>
<protein>
    <submittedName>
        <fullName evidence="1">Uncharacterized protein</fullName>
    </submittedName>
</protein>
<dbReference type="Proteomes" id="UP000326924">
    <property type="component" value="Unassembled WGS sequence"/>
</dbReference>
<organism evidence="1 2">
    <name type="scientific">Sphaerosporella brunnea</name>
    <dbReference type="NCBI Taxonomy" id="1250544"/>
    <lineage>
        <taxon>Eukaryota</taxon>
        <taxon>Fungi</taxon>
        <taxon>Dikarya</taxon>
        <taxon>Ascomycota</taxon>
        <taxon>Pezizomycotina</taxon>
        <taxon>Pezizomycetes</taxon>
        <taxon>Pezizales</taxon>
        <taxon>Pyronemataceae</taxon>
        <taxon>Sphaerosporella</taxon>
    </lineage>
</organism>
<reference evidence="1 2" key="1">
    <citation type="submission" date="2019-09" db="EMBL/GenBank/DDBJ databases">
        <title>Draft genome of the ectomycorrhizal ascomycete Sphaerosporella brunnea.</title>
        <authorList>
            <consortium name="DOE Joint Genome Institute"/>
            <person name="Benucci G.M."/>
            <person name="Marozzi G."/>
            <person name="Antonielli L."/>
            <person name="Sanchez S."/>
            <person name="Marco P."/>
            <person name="Wang X."/>
            <person name="Falini L.B."/>
            <person name="Barry K."/>
            <person name="Haridas S."/>
            <person name="Lipzen A."/>
            <person name="Labutti K."/>
            <person name="Grigoriev I.V."/>
            <person name="Murat C."/>
            <person name="Martin F."/>
            <person name="Albertini E."/>
            <person name="Donnini D."/>
            <person name="Bonito G."/>
        </authorList>
    </citation>
    <scope>NUCLEOTIDE SEQUENCE [LARGE SCALE GENOMIC DNA]</scope>
    <source>
        <strain evidence="1 2">Sb_GMNB300</strain>
    </source>
</reference>
<evidence type="ECO:0000313" key="1">
    <source>
        <dbReference type="EMBL" id="KAA8915034.1"/>
    </source>
</evidence>
<evidence type="ECO:0000313" key="2">
    <source>
        <dbReference type="Proteomes" id="UP000326924"/>
    </source>
</evidence>
<sequence length="321" mass="35715">MAEETQFFVAMVETGEEDDEASFRLRNVPEGEMQRQHVLQQEASNLGLQADLVSVVHGTLSPDGPAATILVIDFRFQGSRSRGRRFREATIAVQFAHGDSEIGGTLDPEVVSIVPFGSFSRNPSSQEIATTISANLAANPGGFVDIGGSWQRMKSMQKVKFTTLHGMKRIEGRVYGTQNSAQWKLAENDNDRHGIPSVLRVAILVKPKSSDSFRASIAVDVKTDLIHGAIMSVKRFRGRAIVDPVYFDEEDNREPLNPELLGKIDLENLSEFDLEGIVSIGPSVSTSLTLPSQLYSWRSDRFGHIRWNAQQPDWLYLLGRW</sequence>
<name>A0A5J5FCA2_9PEZI</name>
<dbReference type="InParanoid" id="A0A5J5FCA2"/>